<dbReference type="OrthoDB" id="5616024at2"/>
<dbReference type="EMBL" id="FNCP01000007">
    <property type="protein sequence ID" value="SDG88706.1"/>
    <property type="molecule type" value="Genomic_DNA"/>
</dbReference>
<evidence type="ECO:0000313" key="1">
    <source>
        <dbReference type="EMBL" id="SDG88706.1"/>
    </source>
</evidence>
<organism evidence="1 2">
    <name type="scientific">Desulfosporosinus hippei DSM 8344</name>
    <dbReference type="NCBI Taxonomy" id="1121419"/>
    <lineage>
        <taxon>Bacteria</taxon>
        <taxon>Bacillati</taxon>
        <taxon>Bacillota</taxon>
        <taxon>Clostridia</taxon>
        <taxon>Eubacteriales</taxon>
        <taxon>Desulfitobacteriaceae</taxon>
        <taxon>Desulfosporosinus</taxon>
    </lineage>
</organism>
<dbReference type="STRING" id="1121419.SAMN05443529_107131"/>
<dbReference type="RefSeq" id="WP_092332140.1">
    <property type="nucleotide sequence ID" value="NZ_FNCP01000007.1"/>
</dbReference>
<dbReference type="Proteomes" id="UP000198656">
    <property type="component" value="Unassembled WGS sequence"/>
</dbReference>
<dbReference type="InterPro" id="IPR019657">
    <property type="entry name" value="ComFB"/>
</dbReference>
<dbReference type="Pfam" id="PF10719">
    <property type="entry name" value="ComFB"/>
    <property type="match status" value="1"/>
</dbReference>
<sequence>MLDLKNHTEIVVQQALNKYLGNNTLGCSCERCQADIMALALNRLPARYYVSSRGEILTQLESQTSPDQARIMAEVVRAAQQVSATPSHQHDQII</sequence>
<protein>
    <submittedName>
        <fullName evidence="1">Competence protein ComFB</fullName>
    </submittedName>
</protein>
<dbReference type="PROSITE" id="PS51257">
    <property type="entry name" value="PROKAR_LIPOPROTEIN"/>
    <property type="match status" value="1"/>
</dbReference>
<keyword evidence="2" id="KW-1185">Reference proteome</keyword>
<dbReference type="AlphaFoldDB" id="A0A1G7XXE3"/>
<proteinExistence type="predicted"/>
<evidence type="ECO:0000313" key="2">
    <source>
        <dbReference type="Proteomes" id="UP000198656"/>
    </source>
</evidence>
<accession>A0A1G7XXE3</accession>
<gene>
    <name evidence="1" type="ORF">SAMN05443529_107131</name>
</gene>
<name>A0A1G7XXE3_9FIRM</name>
<reference evidence="2" key="1">
    <citation type="submission" date="2016-10" db="EMBL/GenBank/DDBJ databases">
        <authorList>
            <person name="Varghese N."/>
            <person name="Submissions S."/>
        </authorList>
    </citation>
    <scope>NUCLEOTIDE SEQUENCE [LARGE SCALE GENOMIC DNA]</scope>
    <source>
        <strain evidence="2">DSM 8344</strain>
    </source>
</reference>